<dbReference type="RefSeq" id="WP_121853052.1">
    <property type="nucleotide sequence ID" value="NZ_CP037952.1"/>
</dbReference>
<sequence length="423" mass="47259">MQAAALTDESRVYFSECYIIEVSEQNALVYKSHYESATPKYTFIISGLPDKQYAVKLISATSLNGGSLSLIINRLQDRKAGEGKLFLANNLKKRYKVESITTAETDLVKSWFPTASFTTSEVNEKSAELLMKKFAGSETKLKSKTSSERDALSEFYGPEVTNIMMLELFKQSKEGASNQAELVAYNGCISTLTSYFLEQVPERVDSIENISKKLGLEFSIEDAQRLRWKGNEDKVNFLQLYARTLMKVLGILEPHNQVFCRGVKDIIQSLSLPAVEVCSGRGLFTAALKSVGQEVIETSDLKEQTRPWNGVRLIKKSAEESVAEHKTDVIFLTSLFDISVLKKLIDSGETFLLFQTGENYDESLGRFKKSIQTIGLTIKGYAGAHSSFGTRIVGVNMPKEKFLSYQSKIPSKYVIKDDKTTTS</sequence>
<keyword evidence="2" id="KW-1185">Reference proteome</keyword>
<evidence type="ECO:0000313" key="1">
    <source>
        <dbReference type="EMBL" id="RJY17838.1"/>
    </source>
</evidence>
<name>A0A3A6U8M8_9GAMM</name>
<dbReference type="AlphaFoldDB" id="A0A3A6U8M8"/>
<evidence type="ECO:0000313" key="2">
    <source>
        <dbReference type="Proteomes" id="UP000273022"/>
    </source>
</evidence>
<dbReference type="EMBL" id="QYYH01000036">
    <property type="protein sequence ID" value="RJY17838.1"/>
    <property type="molecule type" value="Genomic_DNA"/>
</dbReference>
<proteinExistence type="predicted"/>
<comment type="caution">
    <text evidence="1">The sequence shown here is derived from an EMBL/GenBank/DDBJ whole genome shotgun (WGS) entry which is preliminary data.</text>
</comment>
<protein>
    <submittedName>
        <fullName evidence="1">Uncharacterized protein</fullName>
    </submittedName>
</protein>
<reference evidence="1 2" key="1">
    <citation type="submission" date="2018-09" db="EMBL/GenBank/DDBJ databases">
        <title>Phylogeny of the Shewanellaceae, and recommendation for two new genera, Pseudoshewanella and Parashewanella.</title>
        <authorList>
            <person name="Wang G."/>
        </authorList>
    </citation>
    <scope>NUCLEOTIDE SEQUENCE [LARGE SCALE GENOMIC DNA]</scope>
    <source>
        <strain evidence="1 2">KCTC 22492</strain>
    </source>
</reference>
<gene>
    <name evidence="1" type="ORF">D5R81_07595</name>
</gene>
<accession>A0A3A6U8M8</accession>
<dbReference type="Proteomes" id="UP000273022">
    <property type="component" value="Unassembled WGS sequence"/>
</dbReference>
<organism evidence="1 2">
    <name type="scientific">Parashewanella spongiae</name>
    <dbReference type="NCBI Taxonomy" id="342950"/>
    <lineage>
        <taxon>Bacteria</taxon>
        <taxon>Pseudomonadati</taxon>
        <taxon>Pseudomonadota</taxon>
        <taxon>Gammaproteobacteria</taxon>
        <taxon>Alteromonadales</taxon>
        <taxon>Shewanellaceae</taxon>
        <taxon>Parashewanella</taxon>
    </lineage>
</organism>